<evidence type="ECO:0000313" key="2">
    <source>
        <dbReference type="Proteomes" id="UP001138997"/>
    </source>
</evidence>
<dbReference type="Proteomes" id="UP001138997">
    <property type="component" value="Unassembled WGS sequence"/>
</dbReference>
<organism evidence="1 2">
    <name type="scientific">Kineosporia babensis</name>
    <dbReference type="NCBI Taxonomy" id="499548"/>
    <lineage>
        <taxon>Bacteria</taxon>
        <taxon>Bacillati</taxon>
        <taxon>Actinomycetota</taxon>
        <taxon>Actinomycetes</taxon>
        <taxon>Kineosporiales</taxon>
        <taxon>Kineosporiaceae</taxon>
        <taxon>Kineosporia</taxon>
    </lineage>
</organism>
<accession>A0A9X1SWA7</accession>
<gene>
    <name evidence="1" type="ORF">LR394_28565</name>
</gene>
<sequence length="75" mass="8588">MNLRRRRSRREVRVQVFEHVGQDEDILRFGSGNIMRAVTTNVSRRAGLGTELAQEALDSLDALDDLRAWHVGRGR</sequence>
<keyword evidence="2" id="KW-1185">Reference proteome</keyword>
<dbReference type="EMBL" id="JAJOMB010000018">
    <property type="protein sequence ID" value="MCD5314862.1"/>
    <property type="molecule type" value="Genomic_DNA"/>
</dbReference>
<protein>
    <submittedName>
        <fullName evidence="1">Uncharacterized protein</fullName>
    </submittedName>
</protein>
<dbReference type="RefSeq" id="WP_231447665.1">
    <property type="nucleotide sequence ID" value="NZ_JAJOMB010000018.1"/>
</dbReference>
<dbReference type="AlphaFoldDB" id="A0A9X1SWA7"/>
<name>A0A9X1SWA7_9ACTN</name>
<comment type="caution">
    <text evidence="1">The sequence shown here is derived from an EMBL/GenBank/DDBJ whole genome shotgun (WGS) entry which is preliminary data.</text>
</comment>
<evidence type="ECO:0000313" key="1">
    <source>
        <dbReference type="EMBL" id="MCD5314862.1"/>
    </source>
</evidence>
<reference evidence="1" key="1">
    <citation type="submission" date="2021-11" db="EMBL/GenBank/DDBJ databases">
        <title>Streptomyces corallinus and Kineosporia corallina sp. nov., two new coral-derived marine actinobacteria.</title>
        <authorList>
            <person name="Buangrab K."/>
            <person name="Sutthacheep M."/>
            <person name="Yeemin T."/>
            <person name="Harunari E."/>
            <person name="Igarashi Y."/>
            <person name="Sripreechasak P."/>
            <person name="Kanchanasin P."/>
            <person name="Tanasupawat S."/>
            <person name="Phongsopitanun W."/>
        </authorList>
    </citation>
    <scope>NUCLEOTIDE SEQUENCE</scope>
    <source>
        <strain evidence="1">JCM 31032</strain>
    </source>
</reference>
<proteinExistence type="predicted"/>